<feature type="non-terminal residue" evidence="1">
    <location>
        <position position="1"/>
    </location>
</feature>
<dbReference type="EMBL" id="CAJVPQ010009018">
    <property type="protein sequence ID" value="CAG8711973.1"/>
    <property type="molecule type" value="Genomic_DNA"/>
</dbReference>
<reference evidence="1" key="1">
    <citation type="submission" date="2021-06" db="EMBL/GenBank/DDBJ databases">
        <authorList>
            <person name="Kallberg Y."/>
            <person name="Tangrot J."/>
            <person name="Rosling A."/>
        </authorList>
    </citation>
    <scope>NUCLEOTIDE SEQUENCE</scope>
    <source>
        <strain evidence="1">UK204</strain>
    </source>
</reference>
<name>A0A9N9N8D1_9GLOM</name>
<proteinExistence type="predicted"/>
<keyword evidence="2" id="KW-1185">Reference proteome</keyword>
<comment type="caution">
    <text evidence="1">The sequence shown here is derived from an EMBL/GenBank/DDBJ whole genome shotgun (WGS) entry which is preliminary data.</text>
</comment>
<dbReference type="AlphaFoldDB" id="A0A9N9N8D1"/>
<organism evidence="1 2">
    <name type="scientific">Funneliformis caledonium</name>
    <dbReference type="NCBI Taxonomy" id="1117310"/>
    <lineage>
        <taxon>Eukaryota</taxon>
        <taxon>Fungi</taxon>
        <taxon>Fungi incertae sedis</taxon>
        <taxon>Mucoromycota</taxon>
        <taxon>Glomeromycotina</taxon>
        <taxon>Glomeromycetes</taxon>
        <taxon>Glomerales</taxon>
        <taxon>Glomeraceae</taxon>
        <taxon>Funneliformis</taxon>
    </lineage>
</organism>
<accession>A0A9N9N8D1</accession>
<evidence type="ECO:0000313" key="2">
    <source>
        <dbReference type="Proteomes" id="UP000789570"/>
    </source>
</evidence>
<dbReference type="Proteomes" id="UP000789570">
    <property type="component" value="Unassembled WGS sequence"/>
</dbReference>
<sequence length="86" mass="10002">ALDKYLKIANLDNEDIDINIAAILLYESVHLINSEFIQVTLSYNNLLIFNNISIRMEEDQLEEFVTYNNACFAKNNRHKGLKLELI</sequence>
<evidence type="ECO:0000313" key="1">
    <source>
        <dbReference type="EMBL" id="CAG8711973.1"/>
    </source>
</evidence>
<protein>
    <submittedName>
        <fullName evidence="1">1559_t:CDS:1</fullName>
    </submittedName>
</protein>
<dbReference type="OrthoDB" id="2390056at2759"/>
<gene>
    <name evidence="1" type="ORF">FCALED_LOCUS13966</name>
</gene>